<reference evidence="3 4" key="1">
    <citation type="submission" date="2010-01" db="EMBL/GenBank/DDBJ databases">
        <authorList>
            <person name="Weinstock G."/>
            <person name="Sodergren E."/>
            <person name="Clifton S."/>
            <person name="Fulton L."/>
            <person name="Fulton B."/>
            <person name="Courtney L."/>
            <person name="Fronick C."/>
            <person name="Harrison M."/>
            <person name="Strong C."/>
            <person name="Farmer C."/>
            <person name="Delahaunty K."/>
            <person name="Markovic C."/>
            <person name="Hall O."/>
            <person name="Minx P."/>
            <person name="Tomlinson C."/>
            <person name="Mitreva M."/>
            <person name="Nelson J."/>
            <person name="Hou S."/>
            <person name="Wollam A."/>
            <person name="Pepin K.H."/>
            <person name="Johnson M."/>
            <person name="Bhonagiri V."/>
            <person name="Nash W.E."/>
            <person name="Warren W."/>
            <person name="Chinwalla A."/>
            <person name="Mardis E.R."/>
            <person name="Wilson R.K."/>
        </authorList>
    </citation>
    <scope>NUCLEOTIDE SEQUENCE [LARGE SCALE GENOMIC DNA]</scope>
    <source>
        <strain evidence="3 4">NJ9703</strain>
    </source>
</reference>
<proteinExistence type="predicted"/>
<dbReference type="AlphaFoldDB" id="A0A9W5MYG3"/>
<dbReference type="InterPro" id="IPR025711">
    <property type="entry name" value="PepSY"/>
</dbReference>
<dbReference type="EMBL" id="ACEO02000013">
    <property type="protein sequence ID" value="EFC51201.1"/>
    <property type="molecule type" value="Genomic_DNA"/>
</dbReference>
<feature type="region of interest" description="Disordered" evidence="1">
    <location>
        <begin position="112"/>
        <end position="169"/>
    </location>
</feature>
<dbReference type="Pfam" id="PF03413">
    <property type="entry name" value="PepSY"/>
    <property type="match status" value="1"/>
</dbReference>
<organism evidence="3 4">
    <name type="scientific">Neisseria subflava NJ9703</name>
    <dbReference type="NCBI Taxonomy" id="546268"/>
    <lineage>
        <taxon>Bacteria</taxon>
        <taxon>Pseudomonadati</taxon>
        <taxon>Pseudomonadota</taxon>
        <taxon>Betaproteobacteria</taxon>
        <taxon>Neisseriales</taxon>
        <taxon>Neisseriaceae</taxon>
        <taxon>Neisseria</taxon>
    </lineage>
</organism>
<dbReference type="Proteomes" id="UP000004621">
    <property type="component" value="Unassembled WGS sequence"/>
</dbReference>
<feature type="compositionally biased region" description="Basic residues" evidence="1">
    <location>
        <begin position="121"/>
        <end position="131"/>
    </location>
</feature>
<feature type="compositionally biased region" description="Polar residues" evidence="1">
    <location>
        <begin position="136"/>
        <end position="147"/>
    </location>
</feature>
<evidence type="ECO:0000313" key="3">
    <source>
        <dbReference type="EMBL" id="EFC51201.1"/>
    </source>
</evidence>
<accession>A0A9W5MYG3</accession>
<comment type="caution">
    <text evidence="3">The sequence shown here is derived from an EMBL/GenBank/DDBJ whole genome shotgun (WGS) entry which is preliminary data.</text>
</comment>
<feature type="domain" description="PepSY" evidence="2">
    <location>
        <begin position="53"/>
        <end position="111"/>
    </location>
</feature>
<feature type="compositionally biased region" description="Polar residues" evidence="1">
    <location>
        <begin position="159"/>
        <end position="169"/>
    </location>
</feature>
<sequence length="169" mass="18166">MHSSFNNTVGKKIMKRINAFISKKLIIAGIIASSLGVAGAAGTMAFKEGMFAKVSGQQAAAAAVAEVGGVVKDVDYKYKQHLGGRYKVEILKDGVEYEALVDAQNGKVLAVTQDDDQDKRHFGKHDKHHKHDNYDNTEPSSSQNTDYQAPADAAPDTPENATTSEVTKS</sequence>
<evidence type="ECO:0000256" key="1">
    <source>
        <dbReference type="SAM" id="MobiDB-lite"/>
    </source>
</evidence>
<protein>
    <submittedName>
        <fullName evidence="3">Peptidase propeptide and YPEB domain protein</fullName>
    </submittedName>
</protein>
<name>A0A9W5MYG3_NEISU</name>
<dbReference type="Gene3D" id="3.10.450.40">
    <property type="match status" value="1"/>
</dbReference>
<evidence type="ECO:0000313" key="4">
    <source>
        <dbReference type="Proteomes" id="UP000004621"/>
    </source>
</evidence>
<evidence type="ECO:0000259" key="2">
    <source>
        <dbReference type="Pfam" id="PF03413"/>
    </source>
</evidence>
<gene>
    <name evidence="3" type="ORF">NEISUBOT_05373</name>
</gene>